<comment type="caution">
    <text evidence="1">The sequence shown here is derived from an EMBL/GenBank/DDBJ whole genome shotgun (WGS) entry which is preliminary data.</text>
</comment>
<dbReference type="EMBL" id="JAHRIP010047944">
    <property type="protein sequence ID" value="MEQ2299304.1"/>
    <property type="molecule type" value="Genomic_DNA"/>
</dbReference>
<name>A0ABV0YZF3_9TELE</name>
<proteinExistence type="predicted"/>
<reference evidence="1 2" key="1">
    <citation type="submission" date="2021-06" db="EMBL/GenBank/DDBJ databases">
        <authorList>
            <person name="Palmer J.M."/>
        </authorList>
    </citation>
    <scope>NUCLEOTIDE SEQUENCE [LARGE SCALE GENOMIC DNA]</scope>
    <source>
        <strain evidence="1 2">AS_MEX2019</strain>
        <tissue evidence="1">Muscle</tissue>
    </source>
</reference>
<evidence type="ECO:0000313" key="1">
    <source>
        <dbReference type="EMBL" id="MEQ2299304.1"/>
    </source>
</evidence>
<keyword evidence="2" id="KW-1185">Reference proteome</keyword>
<dbReference type="PANTHER" id="PTHR35450:SF2">
    <property type="entry name" value="REVERSE TRANSCRIPTASE DOMAIN-CONTAINING PROTEIN"/>
    <property type="match status" value="1"/>
</dbReference>
<sequence length="107" mass="12034">MSLCKYYIFTVNATNMDPGVLVAVQHPMNEAARKGVTTKCLQRVRQVLRSHLNGKDQPPTDEEVADIEKSYQSIETEGLKNHIEALIMVAQEQAFSTRANEARAYHS</sequence>
<dbReference type="Proteomes" id="UP001469553">
    <property type="component" value="Unassembled WGS sequence"/>
</dbReference>
<organism evidence="1 2">
    <name type="scientific">Ameca splendens</name>
    <dbReference type="NCBI Taxonomy" id="208324"/>
    <lineage>
        <taxon>Eukaryota</taxon>
        <taxon>Metazoa</taxon>
        <taxon>Chordata</taxon>
        <taxon>Craniata</taxon>
        <taxon>Vertebrata</taxon>
        <taxon>Euteleostomi</taxon>
        <taxon>Actinopterygii</taxon>
        <taxon>Neopterygii</taxon>
        <taxon>Teleostei</taxon>
        <taxon>Neoteleostei</taxon>
        <taxon>Acanthomorphata</taxon>
        <taxon>Ovalentaria</taxon>
        <taxon>Atherinomorphae</taxon>
        <taxon>Cyprinodontiformes</taxon>
        <taxon>Goodeidae</taxon>
        <taxon>Ameca</taxon>
    </lineage>
</organism>
<dbReference type="PANTHER" id="PTHR35450">
    <property type="entry name" value="REVERSE TRANSCRIPTASE DOMAIN-CONTAINING PROTEIN"/>
    <property type="match status" value="1"/>
</dbReference>
<evidence type="ECO:0000313" key="2">
    <source>
        <dbReference type="Proteomes" id="UP001469553"/>
    </source>
</evidence>
<gene>
    <name evidence="1" type="ORF">AMECASPLE_013847</name>
</gene>
<protein>
    <submittedName>
        <fullName evidence="1">Uncharacterized protein</fullName>
    </submittedName>
</protein>
<accession>A0ABV0YZF3</accession>